<evidence type="ECO:0000313" key="1">
    <source>
        <dbReference type="EMBL" id="JAD48178.1"/>
    </source>
</evidence>
<dbReference type="EMBL" id="GBRH01249717">
    <property type="protein sequence ID" value="JAD48178.1"/>
    <property type="molecule type" value="Transcribed_RNA"/>
</dbReference>
<reference evidence="1" key="1">
    <citation type="submission" date="2014-09" db="EMBL/GenBank/DDBJ databases">
        <authorList>
            <person name="Magalhaes I.L.F."/>
            <person name="Oliveira U."/>
            <person name="Santos F.R."/>
            <person name="Vidigal T.H.D.A."/>
            <person name="Brescovit A.D."/>
            <person name="Santos A.J."/>
        </authorList>
    </citation>
    <scope>NUCLEOTIDE SEQUENCE</scope>
    <source>
        <tissue evidence="1">Shoot tissue taken approximately 20 cm above the soil surface</tissue>
    </source>
</reference>
<protein>
    <submittedName>
        <fullName evidence="1">Uncharacterized protein</fullName>
    </submittedName>
</protein>
<accession>A0A0A9AE65</accession>
<reference evidence="1" key="2">
    <citation type="journal article" date="2015" name="Data Brief">
        <title>Shoot transcriptome of the giant reed, Arundo donax.</title>
        <authorList>
            <person name="Barrero R.A."/>
            <person name="Guerrero F.D."/>
            <person name="Moolhuijzen P."/>
            <person name="Goolsby J.A."/>
            <person name="Tidwell J."/>
            <person name="Bellgard S.E."/>
            <person name="Bellgard M.I."/>
        </authorList>
    </citation>
    <scope>NUCLEOTIDE SEQUENCE</scope>
    <source>
        <tissue evidence="1">Shoot tissue taken approximately 20 cm above the soil surface</tissue>
    </source>
</reference>
<sequence length="54" mass="5758">MGSLAAWGGWGRQRSAWIGKVEAVVREGIGGEERGTRVRSIVARKWPAHGRGGG</sequence>
<dbReference type="AlphaFoldDB" id="A0A0A9AE65"/>
<organism evidence="1">
    <name type="scientific">Arundo donax</name>
    <name type="common">Giant reed</name>
    <name type="synonym">Donax arundinaceus</name>
    <dbReference type="NCBI Taxonomy" id="35708"/>
    <lineage>
        <taxon>Eukaryota</taxon>
        <taxon>Viridiplantae</taxon>
        <taxon>Streptophyta</taxon>
        <taxon>Embryophyta</taxon>
        <taxon>Tracheophyta</taxon>
        <taxon>Spermatophyta</taxon>
        <taxon>Magnoliopsida</taxon>
        <taxon>Liliopsida</taxon>
        <taxon>Poales</taxon>
        <taxon>Poaceae</taxon>
        <taxon>PACMAD clade</taxon>
        <taxon>Arundinoideae</taxon>
        <taxon>Arundineae</taxon>
        <taxon>Arundo</taxon>
    </lineage>
</organism>
<name>A0A0A9AE65_ARUDO</name>
<proteinExistence type="predicted"/>